<dbReference type="EMBL" id="JAVDRD010000004">
    <property type="protein sequence ID" value="MDR6510974.1"/>
    <property type="molecule type" value="Genomic_DNA"/>
</dbReference>
<dbReference type="InterPro" id="IPR009799">
    <property type="entry name" value="EthD_dom"/>
</dbReference>
<name>A0ABU1MKX2_9SPHN</name>
<dbReference type="RefSeq" id="WP_309804976.1">
    <property type="nucleotide sequence ID" value="NZ_JAVDRD010000004.1"/>
</dbReference>
<evidence type="ECO:0000313" key="3">
    <source>
        <dbReference type="Proteomes" id="UP001184150"/>
    </source>
</evidence>
<comment type="caution">
    <text evidence="2">The sequence shown here is derived from an EMBL/GenBank/DDBJ whole genome shotgun (WGS) entry which is preliminary data.</text>
</comment>
<dbReference type="Proteomes" id="UP001184150">
    <property type="component" value="Unassembled WGS sequence"/>
</dbReference>
<gene>
    <name evidence="2" type="ORF">J2792_001846</name>
</gene>
<organism evidence="2 3">
    <name type="scientific">Novosphingobium capsulatum</name>
    <dbReference type="NCBI Taxonomy" id="13688"/>
    <lineage>
        <taxon>Bacteria</taxon>
        <taxon>Pseudomonadati</taxon>
        <taxon>Pseudomonadota</taxon>
        <taxon>Alphaproteobacteria</taxon>
        <taxon>Sphingomonadales</taxon>
        <taxon>Sphingomonadaceae</taxon>
        <taxon>Novosphingobium</taxon>
    </lineage>
</organism>
<reference evidence="2 3" key="1">
    <citation type="submission" date="2023-07" db="EMBL/GenBank/DDBJ databases">
        <title>Sorghum-associated microbial communities from plants grown in Nebraska, USA.</title>
        <authorList>
            <person name="Schachtman D."/>
        </authorList>
    </citation>
    <scope>NUCLEOTIDE SEQUENCE [LARGE SCALE GENOMIC DNA]</scope>
    <source>
        <strain evidence="2 3">DS1027</strain>
    </source>
</reference>
<dbReference type="Gene3D" id="3.30.70.100">
    <property type="match status" value="2"/>
</dbReference>
<sequence>MLKMIIGGRRRAGMTHRDYSRYAEQVHGATVAHNPGYMTSYIQNHVLDAVYGTHAAGWVAGPDFDSFSEISFPDGAAFARSIADPYYRETIQPDELNFVCHSAIILLATRTQEVGVRAPGAAPLKLMRFIASNDASSPAAFAQAWAQEAGRIADHPALAPFLRRMTRSISIAGEADANLPANFIANAPLSPFAGVESLWFDSDDTWRAIDAYRAVIEEPQSHLSGLLDRRQEALFVVEERTIVADHTAPNAAVEMT</sequence>
<protein>
    <recommendedName>
        <fullName evidence="1">EthD domain-containing protein</fullName>
    </recommendedName>
</protein>
<dbReference type="Pfam" id="PF07110">
    <property type="entry name" value="EthD"/>
    <property type="match status" value="1"/>
</dbReference>
<feature type="domain" description="EthD" evidence="1">
    <location>
        <begin position="12"/>
        <end position="99"/>
    </location>
</feature>
<proteinExistence type="predicted"/>
<accession>A0ABU1MKX2</accession>
<keyword evidence="3" id="KW-1185">Reference proteome</keyword>
<evidence type="ECO:0000259" key="1">
    <source>
        <dbReference type="Pfam" id="PF07110"/>
    </source>
</evidence>
<dbReference type="InterPro" id="IPR011008">
    <property type="entry name" value="Dimeric_a/b-barrel"/>
</dbReference>
<evidence type="ECO:0000313" key="2">
    <source>
        <dbReference type="EMBL" id="MDR6510974.1"/>
    </source>
</evidence>
<dbReference type="SUPFAM" id="SSF54909">
    <property type="entry name" value="Dimeric alpha+beta barrel"/>
    <property type="match status" value="1"/>
</dbReference>